<comment type="caution">
    <text evidence="1">The sequence shown here is derived from an EMBL/GenBank/DDBJ whole genome shotgun (WGS) entry which is preliminary data.</text>
</comment>
<name>A0A077PD90_XENBV</name>
<proteinExistence type="predicted"/>
<organism evidence="1">
    <name type="scientific">Xenorhabdus bovienii str. kraussei Becker Underwood</name>
    <dbReference type="NCBI Taxonomy" id="1398204"/>
    <lineage>
        <taxon>Bacteria</taxon>
        <taxon>Pseudomonadati</taxon>
        <taxon>Pseudomonadota</taxon>
        <taxon>Gammaproteobacteria</taxon>
        <taxon>Enterobacterales</taxon>
        <taxon>Morganellaceae</taxon>
        <taxon>Xenorhabdus</taxon>
    </lineage>
</organism>
<sequence length="56" mass="6845">MDYTFIRLLTGWQFTSFKNLGFTEWNIESIDSIHSLKKLRYLKIFTYCNTPIRVMY</sequence>
<protein>
    <submittedName>
        <fullName evidence="1">Uncharacterized protein</fullName>
    </submittedName>
</protein>
<dbReference type="Proteomes" id="UP000028493">
    <property type="component" value="Unassembled WGS sequence"/>
</dbReference>
<gene>
    <name evidence="1" type="ORF">XBKB1_1110012</name>
</gene>
<dbReference type="AlphaFoldDB" id="A0A077PD90"/>
<dbReference type="EMBL" id="CBSZ010000015">
    <property type="protein sequence ID" value="CDH22375.1"/>
    <property type="molecule type" value="Genomic_DNA"/>
</dbReference>
<accession>A0A077PD90</accession>
<reference evidence="1" key="1">
    <citation type="submission" date="2013-07" db="EMBL/GenBank/DDBJ databases">
        <title>Sub-species coevolution in mutualistic symbiosis.</title>
        <authorList>
            <person name="Murfin K."/>
            <person name="Klassen J."/>
            <person name="Lee M."/>
            <person name="Forst S."/>
            <person name="Stock P."/>
            <person name="Goodrich-Blair H."/>
        </authorList>
    </citation>
    <scope>NUCLEOTIDE SEQUENCE [LARGE SCALE GENOMIC DNA]</scope>
    <source>
        <strain evidence="1">Kraussei Becker Underwood</strain>
    </source>
</reference>
<evidence type="ECO:0000313" key="1">
    <source>
        <dbReference type="EMBL" id="CDH22375.1"/>
    </source>
</evidence>
<dbReference type="HOGENOM" id="CLU_3013301_0_0_6"/>